<gene>
    <name evidence="6" type="ORF">K435DRAFT_818161</name>
</gene>
<name>A0A4S8MEC5_DENBC</name>
<sequence length="884" mass="101833">MPPKPSSSTGDLGSEKVSCPICGRKFASKGIGRHQKSCKQNVQDALDTVGYQNTQIFEFHPRTEKVPELAHFSDFGFEEDTQDQIPQNFSPWRPFRSRLDFEVAEFALNAGLSDNLTDDLINLLKRCHDHSDKFTIETPSEMRKLWDHASAKTLEFKKESVSVDYQGKPRYFDVHFRPLWDWVEEIVTSKDLASKLVWDARHLSRFDGEKWERFIDEPWTADTWWRIQGELPANSSPFFIILYADKNKLSSFGTQKGYPVIARCANLPSDIRNGTGLGGGRLVGWLPIVEEDTAESGKTGFVNFKNAVWHESVRKIIESLIPHSKTGCTLRCSDEEIRCLFPILHILSADYEEQCVMALIRGLGGLCPCPKCLVPQDKLSDLSNTFELRSPENTHKVFQKVNLCSTQAEKEDLLKQVSLRPHPNVFLDLNYMDPYRACSFDELHFDSSGLWGDHLFSQFKKHLDGMAGRTAAVLIDSRFSQMPSWSKLNHFSSVTGTSFNDGSKHRDISKIFLFAAHDVFQDEAVPFQLLRALRAYLNMTMYGDLTVQTESTIQKGRDAVLKFSQMIARYDHLNQRSGNLGLSKSWNFIKMHYHIHQFDDIIEKGASRVFGTKPNEKFHGPLRKIYHHRTNFKNVADQILRIQHQFMVAATIRAELDTLDEFFHQKEDESDVQVIHDQHIYIGSKCEPITIQDVEIKHQSDPSFNRFRLGLGEFLTKHLVSIGEALPNGKAIKLQPHDTIIPFRYLRVTYESMDTWRSESDRLRCNPSFFQKPRFDFILFQKTEQETHFGQLLYLLTCTIGTKPYSVALIQPYKVIRQRPANDKRLGLIRIQKDFVNRDNLQFIPVESIIRGTPAQTDRFIMDVVDGDMFLRMKELYPGYTDVQ</sequence>
<proteinExistence type="predicted"/>
<feature type="domain" description="C2HC/C3H-type" evidence="5">
    <location>
        <begin position="15"/>
        <end position="44"/>
    </location>
</feature>
<keyword evidence="3" id="KW-0862">Zinc</keyword>
<dbReference type="InterPro" id="IPR041078">
    <property type="entry name" value="Plavaka"/>
</dbReference>
<keyword evidence="1" id="KW-0479">Metal-binding</keyword>
<evidence type="ECO:0000256" key="4">
    <source>
        <dbReference type="PROSITE-ProRule" id="PRU01371"/>
    </source>
</evidence>
<organism evidence="6 7">
    <name type="scientific">Dendrothele bispora (strain CBS 962.96)</name>
    <dbReference type="NCBI Taxonomy" id="1314807"/>
    <lineage>
        <taxon>Eukaryota</taxon>
        <taxon>Fungi</taxon>
        <taxon>Dikarya</taxon>
        <taxon>Basidiomycota</taxon>
        <taxon>Agaricomycotina</taxon>
        <taxon>Agaricomycetes</taxon>
        <taxon>Agaricomycetidae</taxon>
        <taxon>Agaricales</taxon>
        <taxon>Agaricales incertae sedis</taxon>
        <taxon>Dendrothele</taxon>
    </lineage>
</organism>
<dbReference type="InterPro" id="IPR049899">
    <property type="entry name" value="Znf_C2HC_C3H"/>
</dbReference>
<dbReference type="Proteomes" id="UP000297245">
    <property type="component" value="Unassembled WGS sequence"/>
</dbReference>
<dbReference type="GO" id="GO:0008270">
    <property type="term" value="F:zinc ion binding"/>
    <property type="evidence" value="ECO:0007669"/>
    <property type="project" value="UniProtKB-KW"/>
</dbReference>
<protein>
    <recommendedName>
        <fullName evidence="5">C2HC/C3H-type domain-containing protein</fullName>
    </recommendedName>
</protein>
<keyword evidence="7" id="KW-1185">Reference proteome</keyword>
<dbReference type="Pfam" id="PF13913">
    <property type="entry name" value="zf-C2HC_2"/>
    <property type="match status" value="1"/>
</dbReference>
<evidence type="ECO:0000256" key="1">
    <source>
        <dbReference type="ARBA" id="ARBA00022723"/>
    </source>
</evidence>
<dbReference type="Gene3D" id="3.30.160.60">
    <property type="entry name" value="Classic Zinc Finger"/>
    <property type="match status" value="1"/>
</dbReference>
<evidence type="ECO:0000259" key="5">
    <source>
        <dbReference type="PROSITE" id="PS52027"/>
    </source>
</evidence>
<dbReference type="EMBL" id="ML179096">
    <property type="protein sequence ID" value="THV00958.1"/>
    <property type="molecule type" value="Genomic_DNA"/>
</dbReference>
<dbReference type="Pfam" id="PF18759">
    <property type="entry name" value="Plavaka"/>
    <property type="match status" value="1"/>
</dbReference>
<evidence type="ECO:0000256" key="2">
    <source>
        <dbReference type="ARBA" id="ARBA00022771"/>
    </source>
</evidence>
<evidence type="ECO:0000313" key="6">
    <source>
        <dbReference type="EMBL" id="THV00958.1"/>
    </source>
</evidence>
<dbReference type="AlphaFoldDB" id="A0A4S8MEC5"/>
<keyword evidence="2 4" id="KW-0863">Zinc-finger</keyword>
<dbReference type="PROSITE" id="PS52027">
    <property type="entry name" value="ZF_C2HC_C3H"/>
    <property type="match status" value="1"/>
</dbReference>
<evidence type="ECO:0000313" key="7">
    <source>
        <dbReference type="Proteomes" id="UP000297245"/>
    </source>
</evidence>
<dbReference type="OrthoDB" id="3239511at2759"/>
<accession>A0A4S8MEC5</accession>
<reference evidence="6 7" key="1">
    <citation type="journal article" date="2019" name="Nat. Ecol. Evol.">
        <title>Megaphylogeny resolves global patterns of mushroom evolution.</title>
        <authorList>
            <person name="Varga T."/>
            <person name="Krizsan K."/>
            <person name="Foldi C."/>
            <person name="Dima B."/>
            <person name="Sanchez-Garcia M."/>
            <person name="Sanchez-Ramirez S."/>
            <person name="Szollosi G.J."/>
            <person name="Szarkandi J.G."/>
            <person name="Papp V."/>
            <person name="Albert L."/>
            <person name="Andreopoulos W."/>
            <person name="Angelini C."/>
            <person name="Antonin V."/>
            <person name="Barry K.W."/>
            <person name="Bougher N.L."/>
            <person name="Buchanan P."/>
            <person name="Buyck B."/>
            <person name="Bense V."/>
            <person name="Catcheside P."/>
            <person name="Chovatia M."/>
            <person name="Cooper J."/>
            <person name="Damon W."/>
            <person name="Desjardin D."/>
            <person name="Finy P."/>
            <person name="Geml J."/>
            <person name="Haridas S."/>
            <person name="Hughes K."/>
            <person name="Justo A."/>
            <person name="Karasinski D."/>
            <person name="Kautmanova I."/>
            <person name="Kiss B."/>
            <person name="Kocsube S."/>
            <person name="Kotiranta H."/>
            <person name="LaButti K.M."/>
            <person name="Lechner B.E."/>
            <person name="Liimatainen K."/>
            <person name="Lipzen A."/>
            <person name="Lukacs Z."/>
            <person name="Mihaltcheva S."/>
            <person name="Morgado L.N."/>
            <person name="Niskanen T."/>
            <person name="Noordeloos M.E."/>
            <person name="Ohm R.A."/>
            <person name="Ortiz-Santana B."/>
            <person name="Ovrebo C."/>
            <person name="Racz N."/>
            <person name="Riley R."/>
            <person name="Savchenko A."/>
            <person name="Shiryaev A."/>
            <person name="Soop K."/>
            <person name="Spirin V."/>
            <person name="Szebenyi C."/>
            <person name="Tomsovsky M."/>
            <person name="Tulloss R.E."/>
            <person name="Uehling J."/>
            <person name="Grigoriev I.V."/>
            <person name="Vagvolgyi C."/>
            <person name="Papp T."/>
            <person name="Martin F.M."/>
            <person name="Miettinen O."/>
            <person name="Hibbett D.S."/>
            <person name="Nagy L.G."/>
        </authorList>
    </citation>
    <scope>NUCLEOTIDE SEQUENCE [LARGE SCALE GENOMIC DNA]</scope>
    <source>
        <strain evidence="6 7">CBS 962.96</strain>
    </source>
</reference>
<evidence type="ECO:0000256" key="3">
    <source>
        <dbReference type="ARBA" id="ARBA00022833"/>
    </source>
</evidence>